<gene>
    <name evidence="4" type="ORF">GCM10008170_31250</name>
    <name evidence="5" type="ORF">JOD31_003138</name>
</gene>
<evidence type="ECO:0000259" key="3">
    <source>
        <dbReference type="PROSITE" id="PS51186"/>
    </source>
</evidence>
<organism evidence="4 7">
    <name type="scientific">Methylopila capsulata</name>
    <dbReference type="NCBI Taxonomy" id="61654"/>
    <lineage>
        <taxon>Bacteria</taxon>
        <taxon>Pseudomonadati</taxon>
        <taxon>Pseudomonadota</taxon>
        <taxon>Alphaproteobacteria</taxon>
        <taxon>Hyphomicrobiales</taxon>
        <taxon>Methylopilaceae</taxon>
        <taxon>Methylopila</taxon>
    </lineage>
</organism>
<name>A0A9W6IV19_9HYPH</name>
<evidence type="ECO:0000313" key="7">
    <source>
        <dbReference type="Proteomes" id="UP001143400"/>
    </source>
</evidence>
<dbReference type="PANTHER" id="PTHR43800:SF1">
    <property type="entry name" value="PEPTIDYL-LYSINE N-ACETYLTRANSFERASE YJAB"/>
    <property type="match status" value="1"/>
</dbReference>
<dbReference type="SUPFAM" id="SSF55729">
    <property type="entry name" value="Acyl-CoA N-acyltransferases (Nat)"/>
    <property type="match status" value="1"/>
</dbReference>
<dbReference type="AlphaFoldDB" id="A0A9W6IV19"/>
<proteinExistence type="predicted"/>
<evidence type="ECO:0000313" key="6">
    <source>
        <dbReference type="Proteomes" id="UP000758856"/>
    </source>
</evidence>
<dbReference type="EMBL" id="JAFBCY010000003">
    <property type="protein sequence ID" value="MBM7852896.1"/>
    <property type="molecule type" value="Genomic_DNA"/>
</dbReference>
<protein>
    <submittedName>
        <fullName evidence="5">Ribosomal protein S18 acetylase RimI-like enzyme</fullName>
    </submittedName>
</protein>
<dbReference type="PANTHER" id="PTHR43800">
    <property type="entry name" value="PEPTIDYL-LYSINE N-ACETYLTRANSFERASE YJAB"/>
    <property type="match status" value="1"/>
</dbReference>
<dbReference type="InterPro" id="IPR016181">
    <property type="entry name" value="Acyl_CoA_acyltransferase"/>
</dbReference>
<dbReference type="EMBL" id="BSFF01000003">
    <property type="protein sequence ID" value="GLK57106.1"/>
    <property type="molecule type" value="Genomic_DNA"/>
</dbReference>
<dbReference type="Gene3D" id="3.40.630.30">
    <property type="match status" value="1"/>
</dbReference>
<dbReference type="CDD" id="cd04301">
    <property type="entry name" value="NAT_SF"/>
    <property type="match status" value="1"/>
</dbReference>
<evidence type="ECO:0000313" key="5">
    <source>
        <dbReference type="EMBL" id="MBM7852896.1"/>
    </source>
</evidence>
<dbReference type="Proteomes" id="UP001143400">
    <property type="component" value="Unassembled WGS sequence"/>
</dbReference>
<dbReference type="Pfam" id="PF13508">
    <property type="entry name" value="Acetyltransf_7"/>
    <property type="match status" value="1"/>
</dbReference>
<accession>A0A9W6IV19</accession>
<evidence type="ECO:0000256" key="1">
    <source>
        <dbReference type="ARBA" id="ARBA00022679"/>
    </source>
</evidence>
<dbReference type="Proteomes" id="UP000758856">
    <property type="component" value="Unassembled WGS sequence"/>
</dbReference>
<comment type="caution">
    <text evidence="4">The sequence shown here is derived from an EMBL/GenBank/DDBJ whole genome shotgun (WGS) entry which is preliminary data.</text>
</comment>
<keyword evidence="6" id="KW-1185">Reference proteome</keyword>
<evidence type="ECO:0000256" key="2">
    <source>
        <dbReference type="ARBA" id="ARBA00023315"/>
    </source>
</evidence>
<dbReference type="InterPro" id="IPR000182">
    <property type="entry name" value="GNAT_dom"/>
</dbReference>
<feature type="domain" description="N-acetyltransferase" evidence="3">
    <location>
        <begin position="1"/>
        <end position="102"/>
    </location>
</feature>
<reference evidence="4" key="1">
    <citation type="journal article" date="2014" name="Int. J. Syst. Evol. Microbiol.">
        <title>Complete genome sequence of Corynebacterium casei LMG S-19264T (=DSM 44701T), isolated from a smear-ripened cheese.</title>
        <authorList>
            <consortium name="US DOE Joint Genome Institute (JGI-PGF)"/>
            <person name="Walter F."/>
            <person name="Albersmeier A."/>
            <person name="Kalinowski J."/>
            <person name="Ruckert C."/>
        </authorList>
    </citation>
    <scope>NUCLEOTIDE SEQUENCE</scope>
    <source>
        <strain evidence="4">VKM B-1606</strain>
    </source>
</reference>
<evidence type="ECO:0000313" key="4">
    <source>
        <dbReference type="EMBL" id="GLK57106.1"/>
    </source>
</evidence>
<keyword evidence="1" id="KW-0808">Transferase</keyword>
<dbReference type="PROSITE" id="PS51186">
    <property type="entry name" value="GNAT"/>
    <property type="match status" value="1"/>
</dbReference>
<keyword evidence="2" id="KW-0012">Acyltransferase</keyword>
<sequence>MLVAEVEDGRTAGFVAAAPLDAALHVFTIAVDPAHMRRGLGRALMTAALEHAAWAFWPAVTLTTFRDVPWNAPFYRSLGFLAADDALLAPGLAGVRARERAIGLDALGPRLAMARLL</sequence>
<reference evidence="5 6" key="2">
    <citation type="submission" date="2021-01" db="EMBL/GenBank/DDBJ databases">
        <title>Genomic Encyclopedia of Type Strains, Phase IV (KMG-IV): sequencing the most valuable type-strain genomes for metagenomic binning, comparative biology and taxonomic classification.</title>
        <authorList>
            <person name="Goeker M."/>
        </authorList>
    </citation>
    <scope>NUCLEOTIDE SEQUENCE [LARGE SCALE GENOMIC DNA]</scope>
    <source>
        <strain evidence="5 6">DSM 6130</strain>
    </source>
</reference>
<reference evidence="4" key="3">
    <citation type="submission" date="2023-01" db="EMBL/GenBank/DDBJ databases">
        <authorList>
            <person name="Sun Q."/>
            <person name="Evtushenko L."/>
        </authorList>
    </citation>
    <scope>NUCLEOTIDE SEQUENCE</scope>
    <source>
        <strain evidence="4">VKM B-1606</strain>
    </source>
</reference>
<dbReference type="GO" id="GO:0016747">
    <property type="term" value="F:acyltransferase activity, transferring groups other than amino-acyl groups"/>
    <property type="evidence" value="ECO:0007669"/>
    <property type="project" value="InterPro"/>
</dbReference>